<name>A0A514DDZ5_9CAUD</name>
<reference evidence="1 2" key="1">
    <citation type="submission" date="2019-05" db="EMBL/GenBank/DDBJ databases">
        <authorList>
            <person name="Pope W.H."/>
            <person name="Garlena R.A."/>
            <person name="Russell D.A."/>
            <person name="Jacobs-Sera D."/>
            <person name="Hatfull G.F."/>
        </authorList>
    </citation>
    <scope>NUCLEOTIDE SEQUENCE [LARGE SCALE GENOMIC DNA]</scope>
</reference>
<dbReference type="KEGG" id="vg:64767089"/>
<sequence>MTFWCATLGGSNVRRAVQVLLGRVADALEVVGDAQVPR</sequence>
<dbReference type="GeneID" id="64767089"/>
<dbReference type="Proteomes" id="UP000316777">
    <property type="component" value="Segment"/>
</dbReference>
<keyword evidence="2" id="KW-1185">Reference proteome</keyword>
<evidence type="ECO:0000313" key="2">
    <source>
        <dbReference type="Proteomes" id="UP000316777"/>
    </source>
</evidence>
<proteinExistence type="predicted"/>
<organism evidence="1 2">
    <name type="scientific">Mycobacterium phage Phrappuccino</name>
    <dbReference type="NCBI Taxonomy" id="2591223"/>
    <lineage>
        <taxon>Viruses</taxon>
        <taxon>Duplodnaviria</taxon>
        <taxon>Heunggongvirae</taxon>
        <taxon>Uroviricota</taxon>
        <taxon>Caudoviricetes</taxon>
        <taxon>Phrappuccinovirus</taxon>
        <taxon>Phrappuccinovirus phrappuccino</taxon>
        <taxon>Phreappuccinovirus Phrappuccino</taxon>
    </lineage>
</organism>
<protein>
    <submittedName>
        <fullName evidence="1">Uncharacterized protein</fullName>
    </submittedName>
</protein>
<accession>A0A514DDZ5</accession>
<gene>
    <name evidence="1" type="primary">168</name>
    <name evidence="1" type="ORF">SEA_PHRAPPUCCINO_168</name>
</gene>
<evidence type="ECO:0000313" key="1">
    <source>
        <dbReference type="EMBL" id="QDH91843.1"/>
    </source>
</evidence>
<dbReference type="EMBL" id="MK937592">
    <property type="protein sequence ID" value="QDH91843.1"/>
    <property type="molecule type" value="Genomic_DNA"/>
</dbReference>
<dbReference type="RefSeq" id="YP_010059857.1">
    <property type="nucleotide sequence ID" value="NC_054727.1"/>
</dbReference>